<gene>
    <name evidence="2" type="ORF">Q8A67_019977</name>
</gene>
<sequence length="78" mass="8387">MAGHRAQPVGKDAAPGVQHPNGPSGDQRLLANLNQRGPCGGARRFKAHPRGAEAMRVMLCDIVPDGLEREQIKVLYGF</sequence>
<accession>A0AA88PDD7</accession>
<evidence type="ECO:0000256" key="1">
    <source>
        <dbReference type="SAM" id="MobiDB-lite"/>
    </source>
</evidence>
<dbReference type="EMBL" id="JAUYZG010000019">
    <property type="protein sequence ID" value="KAK2879186.1"/>
    <property type="molecule type" value="Genomic_DNA"/>
</dbReference>
<evidence type="ECO:0000313" key="3">
    <source>
        <dbReference type="Proteomes" id="UP001187343"/>
    </source>
</evidence>
<dbReference type="Proteomes" id="UP001187343">
    <property type="component" value="Unassembled WGS sequence"/>
</dbReference>
<evidence type="ECO:0000313" key="2">
    <source>
        <dbReference type="EMBL" id="KAK2879186.1"/>
    </source>
</evidence>
<protein>
    <submittedName>
        <fullName evidence="2">Uncharacterized protein</fullName>
    </submittedName>
</protein>
<dbReference type="AlphaFoldDB" id="A0AA88PDD7"/>
<reference evidence="2" key="1">
    <citation type="submission" date="2023-08" db="EMBL/GenBank/DDBJ databases">
        <title>Chromosome-level Genome Assembly of mud carp (Cirrhinus molitorella).</title>
        <authorList>
            <person name="Liu H."/>
        </authorList>
    </citation>
    <scope>NUCLEOTIDE SEQUENCE</scope>
    <source>
        <strain evidence="2">Prfri</strain>
        <tissue evidence="2">Muscle</tissue>
    </source>
</reference>
<comment type="caution">
    <text evidence="2">The sequence shown here is derived from an EMBL/GenBank/DDBJ whole genome shotgun (WGS) entry which is preliminary data.</text>
</comment>
<feature type="region of interest" description="Disordered" evidence="1">
    <location>
        <begin position="1"/>
        <end position="42"/>
    </location>
</feature>
<proteinExistence type="predicted"/>
<organism evidence="2 3">
    <name type="scientific">Cirrhinus molitorella</name>
    <name type="common">mud carp</name>
    <dbReference type="NCBI Taxonomy" id="172907"/>
    <lineage>
        <taxon>Eukaryota</taxon>
        <taxon>Metazoa</taxon>
        <taxon>Chordata</taxon>
        <taxon>Craniata</taxon>
        <taxon>Vertebrata</taxon>
        <taxon>Euteleostomi</taxon>
        <taxon>Actinopterygii</taxon>
        <taxon>Neopterygii</taxon>
        <taxon>Teleostei</taxon>
        <taxon>Ostariophysi</taxon>
        <taxon>Cypriniformes</taxon>
        <taxon>Cyprinidae</taxon>
        <taxon>Labeoninae</taxon>
        <taxon>Labeonini</taxon>
        <taxon>Cirrhinus</taxon>
    </lineage>
</organism>
<keyword evidence="3" id="KW-1185">Reference proteome</keyword>
<name>A0AA88PDD7_9TELE</name>